<gene>
    <name evidence="2" type="ORF">PR048_001893</name>
</gene>
<sequence>MRETSGERNGQREENQRLRGSEQRIVRPADWTIGPDASLSSYCVPPENDPTQEVYYVQLKVDDKYVLKVTSYGVWMQESPARNKHKHGCMKSPFNRYILVQTVHTYVNGYVLHVFDLFNIVQSSLRGCTWFVANDEADIVTAFRQAVAHIDGSHAADGISRLPHRWQRTVDNLGDYFDGCLTARHEPRMKTPVTRYAKPRPGRHTRLSVVNEKETPWGHSSLDAALDHYTRRSSVTNAGSHGSNLLHTSRGNRPGQSTAPSPRFGRLLTSRSLELARVERGGYGAAPECKSGKNGWSVLVGGKQSNHLTTVAPYPTLCYTYLNTLSPSKIDRGRNLKRKKWDKEQMILVKDVQAGTMGYKSAKSTVERYELVECCVGIDKRFYGLRKHAIKRMTNYQSSRNGWLFFKRHLQLSLLVPQGISHARIKCAIPENVANFFKLYEPEFDQIKGRAPRLYNVDEMGVTGVEHRAE</sequence>
<organism evidence="2 3">
    <name type="scientific">Dryococelus australis</name>
    <dbReference type="NCBI Taxonomy" id="614101"/>
    <lineage>
        <taxon>Eukaryota</taxon>
        <taxon>Metazoa</taxon>
        <taxon>Ecdysozoa</taxon>
        <taxon>Arthropoda</taxon>
        <taxon>Hexapoda</taxon>
        <taxon>Insecta</taxon>
        <taxon>Pterygota</taxon>
        <taxon>Neoptera</taxon>
        <taxon>Polyneoptera</taxon>
        <taxon>Phasmatodea</taxon>
        <taxon>Verophasmatodea</taxon>
        <taxon>Anareolatae</taxon>
        <taxon>Phasmatidae</taxon>
        <taxon>Eurycanthinae</taxon>
        <taxon>Dryococelus</taxon>
    </lineage>
</organism>
<evidence type="ECO:0000313" key="3">
    <source>
        <dbReference type="Proteomes" id="UP001159363"/>
    </source>
</evidence>
<reference evidence="2 3" key="1">
    <citation type="submission" date="2023-02" db="EMBL/GenBank/DDBJ databases">
        <title>LHISI_Scaffold_Assembly.</title>
        <authorList>
            <person name="Stuart O.P."/>
            <person name="Cleave R."/>
            <person name="Magrath M.J.L."/>
            <person name="Mikheyev A.S."/>
        </authorList>
    </citation>
    <scope>NUCLEOTIDE SEQUENCE [LARGE SCALE GENOMIC DNA]</scope>
    <source>
        <strain evidence="2">Daus_M_001</strain>
        <tissue evidence="2">Leg muscle</tissue>
    </source>
</reference>
<name>A0ABQ9IIS4_9NEOP</name>
<dbReference type="EMBL" id="JARBHB010000001">
    <property type="protein sequence ID" value="KAJ8896549.1"/>
    <property type="molecule type" value="Genomic_DNA"/>
</dbReference>
<evidence type="ECO:0000313" key="2">
    <source>
        <dbReference type="EMBL" id="KAJ8896549.1"/>
    </source>
</evidence>
<keyword evidence="3" id="KW-1185">Reference proteome</keyword>
<protein>
    <recommendedName>
        <fullName evidence="4">Transposase</fullName>
    </recommendedName>
</protein>
<dbReference type="Proteomes" id="UP001159363">
    <property type="component" value="Chromosome 1"/>
</dbReference>
<evidence type="ECO:0008006" key="4">
    <source>
        <dbReference type="Google" id="ProtNLM"/>
    </source>
</evidence>
<accession>A0ABQ9IIS4</accession>
<feature type="region of interest" description="Disordered" evidence="1">
    <location>
        <begin position="234"/>
        <end position="266"/>
    </location>
</feature>
<comment type="caution">
    <text evidence="2">The sequence shown here is derived from an EMBL/GenBank/DDBJ whole genome shotgun (WGS) entry which is preliminary data.</text>
</comment>
<proteinExistence type="predicted"/>
<feature type="region of interest" description="Disordered" evidence="1">
    <location>
        <begin position="1"/>
        <end position="21"/>
    </location>
</feature>
<evidence type="ECO:0000256" key="1">
    <source>
        <dbReference type="SAM" id="MobiDB-lite"/>
    </source>
</evidence>
<feature type="compositionally biased region" description="Polar residues" evidence="1">
    <location>
        <begin position="234"/>
        <end position="260"/>
    </location>
</feature>